<dbReference type="Gene3D" id="3.90.1150.10">
    <property type="entry name" value="Aspartate Aminotransferase, domain 1"/>
    <property type="match status" value="1"/>
</dbReference>
<gene>
    <name evidence="1" type="ORF">MUN86_10025</name>
</gene>
<dbReference type="Proteomes" id="UP000830401">
    <property type="component" value="Chromosome"/>
</dbReference>
<accession>A0ABY4GC72</accession>
<evidence type="ECO:0000313" key="1">
    <source>
        <dbReference type="EMBL" id="UOQ68149.1"/>
    </source>
</evidence>
<protein>
    <recommendedName>
        <fullName evidence="3">Aminotransferase class I/II-fold pyridoxal phosphate-dependent enzyme</fullName>
    </recommendedName>
</protein>
<dbReference type="EMBL" id="CP095061">
    <property type="protein sequence ID" value="UOQ68149.1"/>
    <property type="molecule type" value="Genomic_DNA"/>
</dbReference>
<organism evidence="1 2">
    <name type="scientific">Hymenobacter volaticus</name>
    <dbReference type="NCBI Taxonomy" id="2932254"/>
    <lineage>
        <taxon>Bacteria</taxon>
        <taxon>Pseudomonadati</taxon>
        <taxon>Bacteroidota</taxon>
        <taxon>Cytophagia</taxon>
        <taxon>Cytophagales</taxon>
        <taxon>Hymenobacteraceae</taxon>
        <taxon>Hymenobacter</taxon>
    </lineage>
</organism>
<keyword evidence="2" id="KW-1185">Reference proteome</keyword>
<dbReference type="Gene3D" id="3.40.640.10">
    <property type="entry name" value="Type I PLP-dependent aspartate aminotransferase-like (Major domain)"/>
    <property type="match status" value="1"/>
</dbReference>
<evidence type="ECO:0000313" key="2">
    <source>
        <dbReference type="Proteomes" id="UP000830401"/>
    </source>
</evidence>
<dbReference type="SUPFAM" id="SSF53383">
    <property type="entry name" value="PLP-dependent transferases"/>
    <property type="match status" value="1"/>
</dbReference>
<proteinExistence type="predicted"/>
<dbReference type="RefSeq" id="WP_245124841.1">
    <property type="nucleotide sequence ID" value="NZ_CP095061.1"/>
</dbReference>
<dbReference type="InterPro" id="IPR015421">
    <property type="entry name" value="PyrdxlP-dep_Trfase_major"/>
</dbReference>
<sequence length="290" mass="31483">MLDFTSALYLGPPTFSVPTNLPLTTGRPAALQEPGWQRRIAEMVANRQGLETGLLAPSTLHLFWDVLALAPSSAVIFIDQAMYPIGHWGAARAALRGLPVVPFDADNLPALRRLLHIYRQQGHIPWLLTDGWRLAQEGPAPLSCYQELLRPDPRSVLLLDDTQAFGVLGAKPSAQHPLGQGGGGSLPYAGVRGPGIVCISSLAKGLGVPVAVLTGSRKWVARFARRSATRVHNSPVSNWHAWAAGQALHRDAARTGNAARQQLAQRIREFRRKMGQLAGNWQAAGFRCRN</sequence>
<dbReference type="InterPro" id="IPR015424">
    <property type="entry name" value="PyrdxlP-dep_Trfase"/>
</dbReference>
<name>A0ABY4GC72_9BACT</name>
<evidence type="ECO:0008006" key="3">
    <source>
        <dbReference type="Google" id="ProtNLM"/>
    </source>
</evidence>
<dbReference type="InterPro" id="IPR015422">
    <property type="entry name" value="PyrdxlP-dep_Trfase_small"/>
</dbReference>
<reference evidence="1" key="1">
    <citation type="submission" date="2022-04" db="EMBL/GenBank/DDBJ databases">
        <title>Hymenobacter sp. isolated from the air.</title>
        <authorList>
            <person name="Won M."/>
            <person name="Lee C.-M."/>
            <person name="Woen H.-Y."/>
            <person name="Kwon S.-W."/>
        </authorList>
    </citation>
    <scope>NUCLEOTIDE SEQUENCE</scope>
    <source>
        <strain evidence="1">5420S-77</strain>
    </source>
</reference>